<dbReference type="InterPro" id="IPR015955">
    <property type="entry name" value="Lactate_DH/Glyco_Ohase_4_C"/>
</dbReference>
<dbReference type="SUPFAM" id="SSF56327">
    <property type="entry name" value="LDH C-terminal domain-like"/>
    <property type="match status" value="1"/>
</dbReference>
<dbReference type="AlphaFoldDB" id="A0A6P7PDX6"/>
<keyword evidence="4" id="KW-1185">Reference proteome</keyword>
<proteinExistence type="inferred from homology"/>
<evidence type="ECO:0000256" key="2">
    <source>
        <dbReference type="ARBA" id="ARBA00023002"/>
    </source>
</evidence>
<keyword evidence="2" id="KW-0560">Oxidoreductase</keyword>
<reference evidence="5" key="1">
    <citation type="submission" date="2025-08" db="UniProtKB">
        <authorList>
            <consortium name="RefSeq"/>
        </authorList>
    </citation>
    <scope>IDENTIFICATION</scope>
</reference>
<dbReference type="Gene3D" id="3.40.50.720">
    <property type="entry name" value="NAD(P)-binding Rossmann-like Domain"/>
    <property type="match status" value="1"/>
</dbReference>
<dbReference type="RefSeq" id="XP_029030396.1">
    <property type="nucleotide sequence ID" value="XM_029174563.3"/>
</dbReference>
<evidence type="ECO:0000313" key="5">
    <source>
        <dbReference type="RefSeq" id="XP_029030396.1"/>
    </source>
</evidence>
<dbReference type="FunCoup" id="A0A6P7PDX6">
    <property type="interactions" value="655"/>
</dbReference>
<dbReference type="InParanoid" id="A0A6P7PDX6"/>
<dbReference type="PANTHER" id="PTHR23382">
    <property type="entry name" value="MALATE DEHYDROGENASE"/>
    <property type="match status" value="1"/>
</dbReference>
<dbReference type="FunFam" id="3.40.50.720:FF:000144">
    <property type="entry name" value="Malate dehydrogenase [NADP]"/>
    <property type="match status" value="1"/>
</dbReference>
<dbReference type="GO" id="GO:0016616">
    <property type="term" value="F:oxidoreductase activity, acting on the CH-OH group of donors, NAD or NADP as acceptor"/>
    <property type="evidence" value="ECO:0007669"/>
    <property type="project" value="InterPro"/>
</dbReference>
<sequence length="473" mass="53293">MAKFVLAGKADCPYYAKAELLADALQLSLPNFKIRKICILPDEWKKWLEATCVLNGWKHDKSPLIWRELLEQGGKRMLIGGFSDFLEHCQEYYSITSDMPTETMLSVSAENLETRVNFIKEQQQHHNSHINALHIWISGALNPTCHILIPNLLSAEVFPHTAIILHMLEVEGDEEELKGLKMETEDLALPLLHHVTIHTDLELAFLEADVILLLDEWCDGKDAEDECHGERKLNKMKECYKEYGELIDTRAKKDVKVIVAGDSFVNLKCSLLVEKAHLTDSRRFVTMATQLENMARAILAKKLKVRASDVKDVIVWGNISGTFYADLQRAKVFNYNGPIKGPSFFSQSVLKILHDRKWLGTDFQDLVRCQRAAVASKLSHTAAMSTANGILTILKAWNGTCSPDDIFSVGVLCPGYYDLPDGIIFSVPVTFTHGKWSTLLDVTVGDGLKERLQLSASEILQERRADDITITNR</sequence>
<dbReference type="OrthoDB" id="1510206at2759"/>
<dbReference type="InterPro" id="IPR010945">
    <property type="entry name" value="Malate_DH_type2"/>
</dbReference>
<feature type="domain" description="Lactate/malate dehydrogenase C-terminal" evidence="3">
    <location>
        <begin position="295"/>
        <end position="461"/>
    </location>
</feature>
<dbReference type="GO" id="GO:0016615">
    <property type="term" value="F:malate dehydrogenase activity"/>
    <property type="evidence" value="ECO:0007669"/>
    <property type="project" value="InterPro"/>
</dbReference>
<dbReference type="CTD" id="130752"/>
<dbReference type="GeneID" id="114869983"/>
<protein>
    <submittedName>
        <fullName evidence="5">Malate dehydrogenase 1B</fullName>
    </submittedName>
</protein>
<dbReference type="KEGG" id="bspl:114869983"/>
<dbReference type="GO" id="GO:0006108">
    <property type="term" value="P:malate metabolic process"/>
    <property type="evidence" value="ECO:0007669"/>
    <property type="project" value="InterPro"/>
</dbReference>
<comment type="similarity">
    <text evidence="1">Belongs to the LDH/MDH superfamily. MDH type 2 family.</text>
</comment>
<evidence type="ECO:0000256" key="1">
    <source>
        <dbReference type="ARBA" id="ARBA00009613"/>
    </source>
</evidence>
<accession>A0A6P7PDX6</accession>
<name>A0A6P7PDX6_BETSP</name>
<dbReference type="Gene3D" id="3.90.110.10">
    <property type="entry name" value="Lactate dehydrogenase/glycoside hydrolase, family 4, C-terminal"/>
    <property type="match status" value="1"/>
</dbReference>
<dbReference type="InterPro" id="IPR022383">
    <property type="entry name" value="Lactate/malate_DH_C"/>
</dbReference>
<dbReference type="Pfam" id="PF02866">
    <property type="entry name" value="Ldh_1_C"/>
    <property type="match status" value="1"/>
</dbReference>
<dbReference type="Proteomes" id="UP000515150">
    <property type="component" value="Chromosome 2"/>
</dbReference>
<evidence type="ECO:0000313" key="4">
    <source>
        <dbReference type="Proteomes" id="UP000515150"/>
    </source>
</evidence>
<organism evidence="4 5">
    <name type="scientific">Betta splendens</name>
    <name type="common">Siamese fighting fish</name>
    <dbReference type="NCBI Taxonomy" id="158456"/>
    <lineage>
        <taxon>Eukaryota</taxon>
        <taxon>Metazoa</taxon>
        <taxon>Chordata</taxon>
        <taxon>Craniata</taxon>
        <taxon>Vertebrata</taxon>
        <taxon>Euteleostomi</taxon>
        <taxon>Actinopterygii</taxon>
        <taxon>Neopterygii</taxon>
        <taxon>Teleostei</taxon>
        <taxon>Neoteleostei</taxon>
        <taxon>Acanthomorphata</taxon>
        <taxon>Anabantaria</taxon>
        <taxon>Anabantiformes</taxon>
        <taxon>Anabantoidei</taxon>
        <taxon>Osphronemidae</taxon>
        <taxon>Betta</taxon>
    </lineage>
</organism>
<dbReference type="InterPro" id="IPR036291">
    <property type="entry name" value="NAD(P)-bd_dom_sf"/>
</dbReference>
<gene>
    <name evidence="5" type="primary">mdh1b</name>
</gene>
<evidence type="ECO:0000259" key="3">
    <source>
        <dbReference type="Pfam" id="PF02866"/>
    </source>
</evidence>
<dbReference type="SUPFAM" id="SSF51735">
    <property type="entry name" value="NAD(P)-binding Rossmann-fold domains"/>
    <property type="match status" value="1"/>
</dbReference>